<name>A0A7Y7Z9F5_PSEPU</name>
<comment type="caution">
    <text evidence="3">The sequence shown here is derived from an EMBL/GenBank/DDBJ whole genome shotgun (WGS) entry which is preliminary data.</text>
</comment>
<feature type="compositionally biased region" description="Basic and acidic residues" evidence="2">
    <location>
        <begin position="205"/>
        <end position="223"/>
    </location>
</feature>
<dbReference type="EMBL" id="JACARV010000026">
    <property type="protein sequence ID" value="NWC80756.1"/>
    <property type="molecule type" value="Genomic_DNA"/>
</dbReference>
<accession>A0A7Y7Z9F5</accession>
<evidence type="ECO:0000313" key="3">
    <source>
        <dbReference type="EMBL" id="NWC80756.1"/>
    </source>
</evidence>
<sequence>MQTLLSGLSEQASRAYAGASLDDTFSFQWKPAAQLTVDSDPANETVARHVVWLYRAPWNWLADGTTVDVTAALQQWQTEQRAVLQLRRTLRQRLILVNIDRVTPQALFERLGLAYNDQPVQLFSDPLAATLAGVFEQMAPEIWNLYEALEAAAWLPNGEPEFRSNRPLPTTTGLIELLDLIHAGRQLPNAQLQLHERERAITSLRRETEQARSAEQSRHDERGQVLPQLHRAQQALADREAESQLLRDQHSSLQQQLAQALADKQQATQAMRAASVGPKPLAEENELLLAQLHNVQEELEKRHLEGQGFNDKYAKLKKELDQALAAQKQSEMDLAGATANAQTLGEENELLLSQLHLVQEELENYYLANREILAAMDQSNHTLHRARKVISRVAANV</sequence>
<reference evidence="3 4" key="1">
    <citation type="submission" date="2020-04" db="EMBL/GenBank/DDBJ databases">
        <title>Molecular characterization of pseudomonads from Agaricus bisporus reveal novel blotch 2 pathogens in Western Europe.</title>
        <authorList>
            <person name="Taparia T."/>
            <person name="Krijger M."/>
            <person name="Haynes E."/>
            <person name="Elpinstone J.G."/>
            <person name="Noble R."/>
            <person name="Van Der Wolf J."/>
        </authorList>
    </citation>
    <scope>NUCLEOTIDE SEQUENCE [LARGE SCALE GENOMIC DNA]</scope>
    <source>
        <strain evidence="3 4">P7765</strain>
    </source>
</reference>
<evidence type="ECO:0000256" key="2">
    <source>
        <dbReference type="SAM" id="MobiDB-lite"/>
    </source>
</evidence>
<proteinExistence type="predicted"/>
<feature type="region of interest" description="Disordered" evidence="2">
    <location>
        <begin position="205"/>
        <end position="225"/>
    </location>
</feature>
<feature type="coiled-coil region" evidence="1">
    <location>
        <begin position="229"/>
        <end position="333"/>
    </location>
</feature>
<evidence type="ECO:0000313" key="4">
    <source>
        <dbReference type="Proteomes" id="UP000542695"/>
    </source>
</evidence>
<dbReference type="RefSeq" id="WP_177010429.1">
    <property type="nucleotide sequence ID" value="NZ_JACARV010000026.1"/>
</dbReference>
<gene>
    <name evidence="3" type="ORF">HX798_10650</name>
</gene>
<evidence type="ECO:0000256" key="1">
    <source>
        <dbReference type="SAM" id="Coils"/>
    </source>
</evidence>
<protein>
    <submittedName>
        <fullName evidence="3">Uncharacterized protein</fullName>
    </submittedName>
</protein>
<dbReference type="AlphaFoldDB" id="A0A7Y7Z9F5"/>
<dbReference type="Proteomes" id="UP000542695">
    <property type="component" value="Unassembled WGS sequence"/>
</dbReference>
<organism evidence="3 4">
    <name type="scientific">Pseudomonas putida</name>
    <name type="common">Arthrobacter siderocapsulatus</name>
    <dbReference type="NCBI Taxonomy" id="303"/>
    <lineage>
        <taxon>Bacteria</taxon>
        <taxon>Pseudomonadati</taxon>
        <taxon>Pseudomonadota</taxon>
        <taxon>Gammaproteobacteria</taxon>
        <taxon>Pseudomonadales</taxon>
        <taxon>Pseudomonadaceae</taxon>
        <taxon>Pseudomonas</taxon>
    </lineage>
</organism>
<keyword evidence="1" id="KW-0175">Coiled coil</keyword>